<feature type="region of interest" description="Disordered" evidence="1">
    <location>
        <begin position="53"/>
        <end position="72"/>
    </location>
</feature>
<comment type="caution">
    <text evidence="2">The sequence shown here is derived from an EMBL/GenBank/DDBJ whole genome shotgun (WGS) entry which is preliminary data.</text>
</comment>
<gene>
    <name evidence="2" type="ORF">E2C01_002416</name>
</gene>
<keyword evidence="3" id="KW-1185">Reference proteome</keyword>
<proteinExistence type="predicted"/>
<reference evidence="2 3" key="1">
    <citation type="submission" date="2019-05" db="EMBL/GenBank/DDBJ databases">
        <title>Another draft genome of Portunus trituberculatus and its Hox gene families provides insights of decapod evolution.</title>
        <authorList>
            <person name="Jeong J.-H."/>
            <person name="Song I."/>
            <person name="Kim S."/>
            <person name="Choi T."/>
            <person name="Kim D."/>
            <person name="Ryu S."/>
            <person name="Kim W."/>
        </authorList>
    </citation>
    <scope>NUCLEOTIDE SEQUENCE [LARGE SCALE GENOMIC DNA]</scope>
    <source>
        <tissue evidence="2">Muscle</tissue>
    </source>
</reference>
<name>A0A5B7CL35_PORTR</name>
<evidence type="ECO:0000313" key="2">
    <source>
        <dbReference type="EMBL" id="MPC09798.1"/>
    </source>
</evidence>
<dbReference type="Proteomes" id="UP000324222">
    <property type="component" value="Unassembled WGS sequence"/>
</dbReference>
<accession>A0A5B7CL35</accession>
<sequence length="96" mass="10537">MPVVPSIHVRITDCILDSIPPPNHRDHSVAQRAKLVLKVLRNLVKAALTLPKAPSIHSGSQHGDHSHSAQHCPNEVIPPALLVSRFPLHRSFTQTT</sequence>
<evidence type="ECO:0000256" key="1">
    <source>
        <dbReference type="SAM" id="MobiDB-lite"/>
    </source>
</evidence>
<protein>
    <submittedName>
        <fullName evidence="2">Uncharacterized protein</fullName>
    </submittedName>
</protein>
<organism evidence="2 3">
    <name type="scientific">Portunus trituberculatus</name>
    <name type="common">Swimming crab</name>
    <name type="synonym">Neptunus trituberculatus</name>
    <dbReference type="NCBI Taxonomy" id="210409"/>
    <lineage>
        <taxon>Eukaryota</taxon>
        <taxon>Metazoa</taxon>
        <taxon>Ecdysozoa</taxon>
        <taxon>Arthropoda</taxon>
        <taxon>Crustacea</taxon>
        <taxon>Multicrustacea</taxon>
        <taxon>Malacostraca</taxon>
        <taxon>Eumalacostraca</taxon>
        <taxon>Eucarida</taxon>
        <taxon>Decapoda</taxon>
        <taxon>Pleocyemata</taxon>
        <taxon>Brachyura</taxon>
        <taxon>Eubrachyura</taxon>
        <taxon>Portunoidea</taxon>
        <taxon>Portunidae</taxon>
        <taxon>Portuninae</taxon>
        <taxon>Portunus</taxon>
    </lineage>
</organism>
<dbReference type="AlphaFoldDB" id="A0A5B7CL35"/>
<dbReference type="EMBL" id="VSRR010000086">
    <property type="protein sequence ID" value="MPC09798.1"/>
    <property type="molecule type" value="Genomic_DNA"/>
</dbReference>
<evidence type="ECO:0000313" key="3">
    <source>
        <dbReference type="Proteomes" id="UP000324222"/>
    </source>
</evidence>